<dbReference type="OMA" id="KDEHIHE"/>
<accession>A0A4W4GFJ1</accession>
<reference evidence="2" key="3">
    <citation type="submission" date="2020-05" db="EMBL/GenBank/DDBJ databases">
        <title>Electrophorus electricus (electric eel) genome, fEleEle1, primary haplotype.</title>
        <authorList>
            <person name="Myers G."/>
            <person name="Meyer A."/>
            <person name="Fedrigo O."/>
            <person name="Formenti G."/>
            <person name="Rhie A."/>
            <person name="Tracey A."/>
            <person name="Sims Y."/>
            <person name="Jarvis E.D."/>
        </authorList>
    </citation>
    <scope>NUCLEOTIDE SEQUENCE [LARGE SCALE GENOMIC DNA]</scope>
</reference>
<evidence type="ECO:0000313" key="2">
    <source>
        <dbReference type="Ensembl" id="ENSEEEP00000036804.2"/>
    </source>
</evidence>
<organism evidence="2 3">
    <name type="scientific">Electrophorus electricus</name>
    <name type="common">Electric eel</name>
    <name type="synonym">Gymnotus electricus</name>
    <dbReference type="NCBI Taxonomy" id="8005"/>
    <lineage>
        <taxon>Eukaryota</taxon>
        <taxon>Metazoa</taxon>
        <taxon>Chordata</taxon>
        <taxon>Craniata</taxon>
        <taxon>Vertebrata</taxon>
        <taxon>Euteleostomi</taxon>
        <taxon>Actinopterygii</taxon>
        <taxon>Neopterygii</taxon>
        <taxon>Teleostei</taxon>
        <taxon>Ostariophysi</taxon>
        <taxon>Gymnotiformes</taxon>
        <taxon>Gymnotoidei</taxon>
        <taxon>Gymnotidae</taxon>
        <taxon>Electrophorus</taxon>
    </lineage>
</organism>
<name>A0A4W4GFJ1_ELEEL</name>
<dbReference type="AlphaFoldDB" id="A0A4W4GFJ1"/>
<reference evidence="3" key="2">
    <citation type="journal article" date="2017" name="Sci. Adv.">
        <title>A tail of two voltages: Proteomic comparison of the three electric organs of the electric eel.</title>
        <authorList>
            <person name="Traeger L.L."/>
            <person name="Sabat G."/>
            <person name="Barrett-Wilt G.A."/>
            <person name="Wells G.B."/>
            <person name="Sussman M.R."/>
        </authorList>
    </citation>
    <scope>NUCLEOTIDE SEQUENCE [LARGE SCALE GENOMIC DNA]</scope>
</reference>
<protein>
    <submittedName>
        <fullName evidence="2">Uncharacterized protein</fullName>
    </submittedName>
</protein>
<proteinExistence type="predicted"/>
<dbReference type="GeneTree" id="ENSGT00940000178464"/>
<keyword evidence="3" id="KW-1185">Reference proteome</keyword>
<reference evidence="2" key="4">
    <citation type="submission" date="2025-08" db="UniProtKB">
        <authorList>
            <consortium name="Ensembl"/>
        </authorList>
    </citation>
    <scope>IDENTIFICATION</scope>
</reference>
<dbReference type="Ensembl" id="ENSEEET00000037235.2">
    <property type="protein sequence ID" value="ENSEEEP00000036804.2"/>
    <property type="gene ID" value="ENSEEEG00000017474.2"/>
</dbReference>
<sequence length="133" mass="15377">QANEKVRCTRSDHEQRKDEHIHESQKVSKCRASDQTKRSNTIFYSDKKSPSFTIQHCLDKTRANRNVTTDDSTNPVIWTAVISEFPVHECVFRGDVRCLYSLIRTQNIAHKDMHGELVACSVLRLNSHCCLQF</sequence>
<dbReference type="Proteomes" id="UP000314983">
    <property type="component" value="Chromosome 19"/>
</dbReference>
<dbReference type="STRING" id="8005.ENSEEEP00000036804"/>
<feature type="region of interest" description="Disordered" evidence="1">
    <location>
        <begin position="1"/>
        <end position="36"/>
    </location>
</feature>
<evidence type="ECO:0000313" key="3">
    <source>
        <dbReference type="Proteomes" id="UP000314983"/>
    </source>
</evidence>
<reference evidence="3" key="1">
    <citation type="journal article" date="2014" name="Science">
        <title>Nonhuman genetics. Genomic basis for the convergent evolution of electric organs.</title>
        <authorList>
            <person name="Gallant J.R."/>
            <person name="Traeger L.L."/>
            <person name="Volkening J.D."/>
            <person name="Moffett H."/>
            <person name="Chen P.H."/>
            <person name="Novina C.D."/>
            <person name="Phillips G.N.Jr."/>
            <person name="Anand R."/>
            <person name="Wells G.B."/>
            <person name="Pinch M."/>
            <person name="Guth R."/>
            <person name="Unguez G.A."/>
            <person name="Albert J.S."/>
            <person name="Zakon H.H."/>
            <person name="Samanta M.P."/>
            <person name="Sussman M.R."/>
        </authorList>
    </citation>
    <scope>NUCLEOTIDE SEQUENCE [LARGE SCALE GENOMIC DNA]</scope>
</reference>
<evidence type="ECO:0000256" key="1">
    <source>
        <dbReference type="SAM" id="MobiDB-lite"/>
    </source>
</evidence>
<reference evidence="2" key="5">
    <citation type="submission" date="2025-09" db="UniProtKB">
        <authorList>
            <consortium name="Ensembl"/>
        </authorList>
    </citation>
    <scope>IDENTIFICATION</scope>
</reference>